<dbReference type="PANTHER" id="PTHR10434:SF40">
    <property type="entry name" value="1-ACYL-SN-GLYCEROL-3-PHOSPHATE ACYLTRANSFERASE"/>
    <property type="match status" value="1"/>
</dbReference>
<dbReference type="InterPro" id="IPR002123">
    <property type="entry name" value="Plipid/glycerol_acylTrfase"/>
</dbReference>
<dbReference type="GO" id="GO:0006654">
    <property type="term" value="P:phosphatidic acid biosynthetic process"/>
    <property type="evidence" value="ECO:0007669"/>
    <property type="project" value="TreeGrafter"/>
</dbReference>
<evidence type="ECO:0000313" key="3">
    <source>
        <dbReference type="EMBL" id="RDL12046.1"/>
    </source>
</evidence>
<comment type="caution">
    <text evidence="3">The sequence shown here is derived from an EMBL/GenBank/DDBJ whole genome shotgun (WGS) entry which is preliminary data.</text>
</comment>
<dbReference type="CDD" id="cd07989">
    <property type="entry name" value="LPLAT_AGPAT-like"/>
    <property type="match status" value="1"/>
</dbReference>
<organism evidence="3 4">
    <name type="scientific">Weissella soli</name>
    <dbReference type="NCBI Taxonomy" id="155866"/>
    <lineage>
        <taxon>Bacteria</taxon>
        <taxon>Bacillati</taxon>
        <taxon>Bacillota</taxon>
        <taxon>Bacilli</taxon>
        <taxon>Lactobacillales</taxon>
        <taxon>Lactobacillaceae</taxon>
        <taxon>Weissella</taxon>
    </lineage>
</organism>
<dbReference type="EMBL" id="QRAS01000001">
    <property type="protein sequence ID" value="RDL12046.1"/>
    <property type="molecule type" value="Genomic_DNA"/>
</dbReference>
<dbReference type="Proteomes" id="UP000254912">
    <property type="component" value="Unassembled WGS sequence"/>
</dbReference>
<keyword evidence="1 3" id="KW-0808">Transferase</keyword>
<dbReference type="RefSeq" id="WP_070230104.1">
    <property type="nucleotide sequence ID" value="NZ_BJYO01000002.1"/>
</dbReference>
<dbReference type="SMART" id="SM00563">
    <property type="entry name" value="PlsC"/>
    <property type="match status" value="1"/>
</dbReference>
<dbReference type="GO" id="GO:0003841">
    <property type="term" value="F:1-acylglycerol-3-phosphate O-acyltransferase activity"/>
    <property type="evidence" value="ECO:0007669"/>
    <property type="project" value="TreeGrafter"/>
</dbReference>
<keyword evidence="2 3" id="KW-0012">Acyltransferase</keyword>
<accession>A0A288QTT5</accession>
<dbReference type="Pfam" id="PF01553">
    <property type="entry name" value="Acyltransferase"/>
    <property type="match status" value="1"/>
</dbReference>
<evidence type="ECO:0000256" key="2">
    <source>
        <dbReference type="ARBA" id="ARBA00023315"/>
    </source>
</evidence>
<name>A0A288QTT5_9LACO</name>
<dbReference type="GeneID" id="94546042"/>
<evidence type="ECO:0000313" key="4">
    <source>
        <dbReference type="Proteomes" id="UP000254912"/>
    </source>
</evidence>
<reference evidence="3 4" key="1">
    <citation type="submission" date="2018-07" db="EMBL/GenBank/DDBJ databases">
        <title>Genomic Encyclopedia of Type Strains, Phase III (KMG-III): the genomes of soil and plant-associated and newly described type strains.</title>
        <authorList>
            <person name="Whitman W."/>
        </authorList>
    </citation>
    <scope>NUCLEOTIDE SEQUENCE [LARGE SCALE GENOMIC DNA]</scope>
    <source>
        <strain evidence="3 4">CECT 7031</strain>
    </source>
</reference>
<evidence type="ECO:0000256" key="1">
    <source>
        <dbReference type="ARBA" id="ARBA00022679"/>
    </source>
</evidence>
<sequence>MFYSFARWVLAVLAVIFNGRYTTVNKEKLPAGNYVLVGPHRTWWDPLYFAIATWPKTFTFMAKIELFKNPILRFILNHGHAFPVDREHPGPSVIKTPVKALKNTDMSLIMFPSGSRHSNEMKGGALMIAKMAGVPVVPAVYQGPLTLSGLLKREKITIAYGDPIMIDRKTKLNDEAIAAFGDTLTAAFDDIDKEVDPTFVYVDQHPEKGQK</sequence>
<proteinExistence type="predicted"/>
<protein>
    <submittedName>
        <fullName evidence="3">1-acyl-sn-glycerol-3-phosphate acyltransferase</fullName>
    </submittedName>
</protein>
<dbReference type="OrthoDB" id="9803035at2"/>
<dbReference type="AlphaFoldDB" id="A0A288QTT5"/>
<dbReference type="PANTHER" id="PTHR10434">
    <property type="entry name" value="1-ACYL-SN-GLYCEROL-3-PHOSPHATE ACYLTRANSFERASE"/>
    <property type="match status" value="1"/>
</dbReference>
<keyword evidence="4" id="KW-1185">Reference proteome</keyword>
<dbReference type="SUPFAM" id="SSF69593">
    <property type="entry name" value="Glycerol-3-phosphate (1)-acyltransferase"/>
    <property type="match status" value="1"/>
</dbReference>
<dbReference type="KEGG" id="wso:WSWS_00844"/>
<gene>
    <name evidence="3" type="ORF">DFP99_0472</name>
</gene>